<comment type="caution">
    <text evidence="1">The sequence shown here is derived from an EMBL/GenBank/DDBJ whole genome shotgun (WGS) entry which is preliminary data.</text>
</comment>
<dbReference type="Proteomes" id="UP000536441">
    <property type="component" value="Unassembled WGS sequence"/>
</dbReference>
<keyword evidence="2" id="KW-1185">Reference proteome</keyword>
<dbReference type="AlphaFoldDB" id="A0A7Y6B2X4"/>
<reference evidence="1 2" key="1">
    <citation type="submission" date="2020-05" db="EMBL/GenBank/DDBJ databases">
        <title>Genome Sequencing of Type Strains.</title>
        <authorList>
            <person name="Lemaire J.F."/>
            <person name="Inderbitzin P."/>
            <person name="Gregorio O.A."/>
            <person name="Collins S.B."/>
            <person name="Wespe N."/>
            <person name="Knight-Connoni V."/>
        </authorList>
    </citation>
    <scope>NUCLEOTIDE SEQUENCE [LARGE SCALE GENOMIC DNA]</scope>
    <source>
        <strain evidence="1 2">DSM 100049</strain>
    </source>
</reference>
<gene>
    <name evidence="1" type="ORF">HP438_05390</name>
</gene>
<proteinExistence type="predicted"/>
<accession>A0A7Y6B2X4</accession>
<sequence length="137" mass="14802">MLASRGGASPPHEGGAGQSLLEQTLVRAAPVVPGRRLIAGVLNSIRWAQIIGAAREEREHMVTEGQGSEERRSAFLQLRVTPQMHAAIARLALDHDNITIRALVMNALKQTYGLDVPDAELRDQRGRQPRPAAATGD</sequence>
<evidence type="ECO:0000313" key="1">
    <source>
        <dbReference type="EMBL" id="NUU46405.1"/>
    </source>
</evidence>
<dbReference type="EMBL" id="JABMCH010000057">
    <property type="protein sequence ID" value="NUU46405.1"/>
    <property type="molecule type" value="Genomic_DNA"/>
</dbReference>
<protein>
    <submittedName>
        <fullName evidence="1">Uncharacterized protein</fullName>
    </submittedName>
</protein>
<name>A0A7Y6B2X4_9SPHN</name>
<evidence type="ECO:0000313" key="2">
    <source>
        <dbReference type="Proteomes" id="UP000536441"/>
    </source>
</evidence>
<organism evidence="1 2">
    <name type="scientific">Sphingomonas zeae</name>
    <dbReference type="NCBI Taxonomy" id="1646122"/>
    <lineage>
        <taxon>Bacteria</taxon>
        <taxon>Pseudomonadati</taxon>
        <taxon>Pseudomonadota</taxon>
        <taxon>Alphaproteobacteria</taxon>
        <taxon>Sphingomonadales</taxon>
        <taxon>Sphingomonadaceae</taxon>
        <taxon>Sphingomonas</taxon>
    </lineage>
</organism>
<dbReference type="RefSeq" id="WP_139139444.1">
    <property type="nucleotide sequence ID" value="NZ_CBCRYR010000004.1"/>
</dbReference>